<evidence type="ECO:0000256" key="1">
    <source>
        <dbReference type="SAM" id="SignalP"/>
    </source>
</evidence>
<organism evidence="2 3">
    <name type="scientific">Caenorhabditis angaria</name>
    <dbReference type="NCBI Taxonomy" id="860376"/>
    <lineage>
        <taxon>Eukaryota</taxon>
        <taxon>Metazoa</taxon>
        <taxon>Ecdysozoa</taxon>
        <taxon>Nematoda</taxon>
        <taxon>Chromadorea</taxon>
        <taxon>Rhabditida</taxon>
        <taxon>Rhabditina</taxon>
        <taxon>Rhabditomorpha</taxon>
        <taxon>Rhabditoidea</taxon>
        <taxon>Rhabditidae</taxon>
        <taxon>Peloderinae</taxon>
        <taxon>Caenorhabditis</taxon>
    </lineage>
</organism>
<evidence type="ECO:0000313" key="2">
    <source>
        <dbReference type="EMBL" id="CAI5439625.1"/>
    </source>
</evidence>
<sequence>MFSKQFLIFFSIGLLNVIFCDTDSMGKLFRTLLTRQTGAPVFRALQKQWIDRKTLTVIVCGETLGTDSFGYYALADYIAYEANRYNNSFTNITEFPAEDSMFIENYEFEIKMQSSMHFHDIRRIKSNQVDIRPSLIYKPNYHLQYVEISGSCMDSKNFNRSLIVDEWIPKLKIVNKTAREFMNEIIEKTPLAEDGNFFDYRSVVYHKSFNAFSEYYFGWVTEFKKHFKHRAELNSVIIFENIDRILFRTSHVFENIKNNEKTEVWHFIIEAIYDHSPVYSMPGKFEEKWAIREMHFRPDYNLFHNIGKQRDALMEEVDFLIEEIENVAENRPSNNLPKLEWYQQVLSFEKAELLPKYQNDSDLFTKVFKIPLSIKLEKCEKLPKEDGRNIKVILICQFWSDNQNRKLSRQLKMEVTGAMDYYEIEAYISYIKIIDQIRIKDSENFPYYVSGLANSKKSWIDHNYIARNITRLLIGQSSFEYLNWTNTSETFEKLIENNNFDLRICNNSYKENVAEVFKKYLQRNQRTTKPMIFDAEIFTKSFRSSIEFNVSYTSTNSMGFFMTEIYQFAAAHDVFGNWKIKSVGIEGACIWDKLIDLKLIYPIENGLMNMNISGEHEVKTFINELKKTNSKNFEGYILTNPKISQVYRNQDYQHYTNHFLEINKLRDKSDPTIIMNKESHIVFRLSMIFDHFILNSNRSTNDEWIFLIEVIQNSEEGAKDAYIKDIKVDLKHCQTLTFNHTVTEYKKFLPKFSAYSNLAAPKIPLKNWKTIPKVKLDGFEFEISYEYVKNGMAKAFVVKHFAEYNFKYGYYYDVKLEITCPKALFKPGGELIGA</sequence>
<reference evidence="2" key="1">
    <citation type="submission" date="2022-11" db="EMBL/GenBank/DDBJ databases">
        <authorList>
            <person name="Kikuchi T."/>
        </authorList>
    </citation>
    <scope>NUCLEOTIDE SEQUENCE</scope>
    <source>
        <strain evidence="2">PS1010</strain>
    </source>
</reference>
<gene>
    <name evidence="2" type="ORF">CAMP_LOCUS2262</name>
</gene>
<dbReference type="EMBL" id="CANHGI010000001">
    <property type="protein sequence ID" value="CAI5439625.1"/>
    <property type="molecule type" value="Genomic_DNA"/>
</dbReference>
<evidence type="ECO:0000313" key="3">
    <source>
        <dbReference type="Proteomes" id="UP001152747"/>
    </source>
</evidence>
<feature type="chain" id="PRO_5040168229" evidence="1">
    <location>
        <begin position="23"/>
        <end position="834"/>
    </location>
</feature>
<protein>
    <submittedName>
        <fullName evidence="2">Uncharacterized protein</fullName>
    </submittedName>
</protein>
<comment type="caution">
    <text evidence="2">The sequence shown here is derived from an EMBL/GenBank/DDBJ whole genome shotgun (WGS) entry which is preliminary data.</text>
</comment>
<name>A0A9P1MU00_9PELO</name>
<accession>A0A9P1MU00</accession>
<dbReference type="Proteomes" id="UP001152747">
    <property type="component" value="Unassembled WGS sequence"/>
</dbReference>
<keyword evidence="1" id="KW-0732">Signal</keyword>
<keyword evidence="3" id="KW-1185">Reference proteome</keyword>
<proteinExistence type="predicted"/>
<dbReference type="AlphaFoldDB" id="A0A9P1MU00"/>
<feature type="signal peptide" evidence="1">
    <location>
        <begin position="1"/>
        <end position="22"/>
    </location>
</feature>